<reference evidence="2" key="1">
    <citation type="submission" date="2022-05" db="EMBL/GenBank/DDBJ databases">
        <authorList>
            <person name="Park J.-S."/>
        </authorList>
    </citation>
    <scope>NUCLEOTIDE SEQUENCE</scope>
    <source>
        <strain evidence="2">2012CJ41-6</strain>
    </source>
</reference>
<sequence>MKVANSNKLLTRKLSRRKFIAASSVVLSAPMIASGLTRQARAANDGTVRVLLSAPTFVPESWDLFEAETGMKIEVDLIKDDSGVYLNEVMVNDAGDRYDIISAISGVEKTLSDGGYILPLDTAALSNWSDMSVPVRDMDMIAFNDAHWAVPLTMNADSFGYAPDKLGLPIPPEEVSWATVYDNPDAMGRTSIGDNFFSLIKAIVYATSVGIIDDDDPGNPSVSSIKKGGDFLIERKKAGQFRNFWSTFDDQVSNFKNNEVDAQECWEPAAKAGVAAGRDLAYADAKEFYVKWAHTLAIPAQVVDRGTQENAYKAIDWFMSGAYAAQITPKTGYVTARPDLGKEYAKSLGMQAETTAALDAATDKVKNKFSKELFWFNGLPDNTQELAAEMNRVLAV</sequence>
<protein>
    <submittedName>
        <fullName evidence="2">Extracellular solute-binding protein</fullName>
    </submittedName>
</protein>
<keyword evidence="3" id="KW-1185">Reference proteome</keyword>
<keyword evidence="1" id="KW-0732">Signal</keyword>
<dbReference type="InterPro" id="IPR006059">
    <property type="entry name" value="SBP"/>
</dbReference>
<dbReference type="Proteomes" id="UP001203880">
    <property type="component" value="Unassembled WGS sequence"/>
</dbReference>
<gene>
    <name evidence="2" type="ORF">M3P21_16210</name>
</gene>
<name>A0ABT0Q6Q8_9RHOB</name>
<dbReference type="InterPro" id="IPR006311">
    <property type="entry name" value="TAT_signal"/>
</dbReference>
<accession>A0ABT0Q6Q8</accession>
<dbReference type="RefSeq" id="WP_249711523.1">
    <property type="nucleotide sequence ID" value="NZ_JAMFMB010000022.1"/>
</dbReference>
<dbReference type="PANTHER" id="PTHR30222">
    <property type="entry name" value="SPERMIDINE/PUTRESCINE-BINDING PERIPLASMIC PROTEIN"/>
    <property type="match status" value="1"/>
</dbReference>
<organism evidence="2 3">
    <name type="scientific">Ruegeria spongiae</name>
    <dbReference type="NCBI Taxonomy" id="2942209"/>
    <lineage>
        <taxon>Bacteria</taxon>
        <taxon>Pseudomonadati</taxon>
        <taxon>Pseudomonadota</taxon>
        <taxon>Alphaproteobacteria</taxon>
        <taxon>Rhodobacterales</taxon>
        <taxon>Roseobacteraceae</taxon>
        <taxon>Ruegeria</taxon>
    </lineage>
</organism>
<evidence type="ECO:0000313" key="3">
    <source>
        <dbReference type="Proteomes" id="UP001203880"/>
    </source>
</evidence>
<evidence type="ECO:0000313" key="2">
    <source>
        <dbReference type="EMBL" id="MCL6285077.1"/>
    </source>
</evidence>
<dbReference type="Gene3D" id="3.40.190.10">
    <property type="entry name" value="Periplasmic binding protein-like II"/>
    <property type="match status" value="2"/>
</dbReference>
<evidence type="ECO:0000256" key="1">
    <source>
        <dbReference type="ARBA" id="ARBA00022729"/>
    </source>
</evidence>
<dbReference type="EMBL" id="JAMFMB010000022">
    <property type="protein sequence ID" value="MCL6285077.1"/>
    <property type="molecule type" value="Genomic_DNA"/>
</dbReference>
<proteinExistence type="predicted"/>
<dbReference type="PROSITE" id="PS51318">
    <property type="entry name" value="TAT"/>
    <property type="match status" value="1"/>
</dbReference>
<comment type="caution">
    <text evidence="2">The sequence shown here is derived from an EMBL/GenBank/DDBJ whole genome shotgun (WGS) entry which is preliminary data.</text>
</comment>
<dbReference type="PANTHER" id="PTHR30222:SF17">
    <property type="entry name" value="SPERMIDINE_PUTRESCINE-BINDING PERIPLASMIC PROTEIN"/>
    <property type="match status" value="1"/>
</dbReference>
<dbReference type="Pfam" id="PF13416">
    <property type="entry name" value="SBP_bac_8"/>
    <property type="match status" value="1"/>
</dbReference>
<dbReference type="SUPFAM" id="SSF53850">
    <property type="entry name" value="Periplasmic binding protein-like II"/>
    <property type="match status" value="1"/>
</dbReference>